<dbReference type="Gene3D" id="3.90.70.10">
    <property type="entry name" value="Cysteine proteinases"/>
    <property type="match status" value="2"/>
</dbReference>
<feature type="region of interest" description="Disordered" evidence="6">
    <location>
        <begin position="500"/>
        <end position="950"/>
    </location>
</feature>
<evidence type="ECO:0000256" key="2">
    <source>
        <dbReference type="ARBA" id="ARBA00009085"/>
    </source>
</evidence>
<feature type="compositionally biased region" description="Low complexity" evidence="6">
    <location>
        <begin position="853"/>
        <end position="865"/>
    </location>
</feature>
<dbReference type="AlphaFoldDB" id="A0A1Y2ERZ1"/>
<dbReference type="InterPro" id="IPR028889">
    <property type="entry name" value="USP"/>
</dbReference>
<dbReference type="CDD" id="cd02663">
    <property type="entry name" value="Peptidase_C19G"/>
    <property type="match status" value="1"/>
</dbReference>
<feature type="region of interest" description="Disordered" evidence="6">
    <location>
        <begin position="1"/>
        <end position="29"/>
    </location>
</feature>
<feature type="compositionally biased region" description="Low complexity" evidence="6">
    <location>
        <begin position="90"/>
        <end position="132"/>
    </location>
</feature>
<comment type="catalytic activity">
    <reaction evidence="1 5">
        <text>Thiol-dependent hydrolysis of ester, thioester, amide, peptide and isopeptide bonds formed by the C-terminal Gly of ubiquitin (a 76-residue protein attached to proteins as an intracellular targeting signal).</text>
        <dbReference type="EC" id="3.4.19.12"/>
    </reaction>
</comment>
<dbReference type="EC" id="3.4.19.12" evidence="5"/>
<evidence type="ECO:0000313" key="8">
    <source>
        <dbReference type="EMBL" id="ORY74328.1"/>
    </source>
</evidence>
<protein>
    <recommendedName>
        <fullName evidence="5">Ubiquitin carboxyl-terminal hydrolase</fullName>
        <ecNumber evidence="5">3.4.19.12</ecNumber>
    </recommendedName>
</protein>
<keyword evidence="5" id="KW-0788">Thiol protease</keyword>
<dbReference type="PANTHER" id="PTHR24006">
    <property type="entry name" value="UBIQUITIN CARBOXYL-TERMINAL HYDROLASE"/>
    <property type="match status" value="1"/>
</dbReference>
<dbReference type="OrthoDB" id="27652at2759"/>
<dbReference type="PROSITE" id="PS00972">
    <property type="entry name" value="USP_1"/>
    <property type="match status" value="1"/>
</dbReference>
<dbReference type="GO" id="GO:0004843">
    <property type="term" value="F:cysteine-type deubiquitinase activity"/>
    <property type="evidence" value="ECO:0007669"/>
    <property type="project" value="UniProtKB-UniRule"/>
</dbReference>
<feature type="compositionally biased region" description="Polar residues" evidence="6">
    <location>
        <begin position="152"/>
        <end position="174"/>
    </location>
</feature>
<feature type="compositionally biased region" description="Polar residues" evidence="6">
    <location>
        <begin position="672"/>
        <end position="691"/>
    </location>
</feature>
<dbReference type="InterPro" id="IPR001394">
    <property type="entry name" value="Peptidase_C19_UCH"/>
</dbReference>
<dbReference type="GO" id="GO:0006508">
    <property type="term" value="P:proteolysis"/>
    <property type="evidence" value="ECO:0007669"/>
    <property type="project" value="UniProtKB-KW"/>
</dbReference>
<feature type="domain" description="USP" evidence="7">
    <location>
        <begin position="44"/>
        <end position="487"/>
    </location>
</feature>
<feature type="compositionally biased region" description="Pro residues" evidence="6">
    <location>
        <begin position="713"/>
        <end position="731"/>
    </location>
</feature>
<evidence type="ECO:0000256" key="6">
    <source>
        <dbReference type="SAM" id="MobiDB-lite"/>
    </source>
</evidence>
<name>A0A1Y2ERZ1_9BASI</name>
<evidence type="ECO:0000256" key="3">
    <source>
        <dbReference type="ARBA" id="ARBA00022670"/>
    </source>
</evidence>
<dbReference type="InterPro" id="IPR038765">
    <property type="entry name" value="Papain-like_cys_pep_sf"/>
</dbReference>
<feature type="compositionally biased region" description="Basic and acidic residues" evidence="6">
    <location>
        <begin position="613"/>
        <end position="623"/>
    </location>
</feature>
<dbReference type="InParanoid" id="A0A1Y2ERZ1"/>
<feature type="compositionally biased region" description="Polar residues" evidence="6">
    <location>
        <begin position="819"/>
        <end position="836"/>
    </location>
</feature>
<accession>A0A1Y2ERZ1</accession>
<gene>
    <name evidence="8" type="ORF">BCR35DRAFT_281316</name>
</gene>
<dbReference type="Proteomes" id="UP000193467">
    <property type="component" value="Unassembled WGS sequence"/>
</dbReference>
<feature type="compositionally biased region" description="Low complexity" evidence="6">
    <location>
        <begin position="692"/>
        <end position="712"/>
    </location>
</feature>
<feature type="compositionally biased region" description="Basic and acidic residues" evidence="6">
    <location>
        <begin position="890"/>
        <end position="941"/>
    </location>
</feature>
<evidence type="ECO:0000256" key="4">
    <source>
        <dbReference type="ARBA" id="ARBA00022801"/>
    </source>
</evidence>
<feature type="compositionally biased region" description="Polar residues" evidence="6">
    <location>
        <begin position="763"/>
        <end position="774"/>
    </location>
</feature>
<dbReference type="InterPro" id="IPR018200">
    <property type="entry name" value="USP_CS"/>
</dbReference>
<keyword evidence="9" id="KW-1185">Reference proteome</keyword>
<dbReference type="FunCoup" id="A0A1Y2ERZ1">
    <property type="interactions" value="302"/>
</dbReference>
<sequence>MSFLRKWGSSSGPAATASGSSGGAAAGDATKLEWYNETPGERYFGMENFGNTCYANSVLQSLYFSKPFRELVEAYSRHGPGFPTPSSSNAAPLPRGSASSAASSQPKSPAPTSAASLAQSTSIRHSSSRGAGIAAGGGRSAMFNGHKRAPSAQGQETASSADSTNSSLNGAPLTQTLTHTSFTGVGTPLVANGTLAHERPPADSTLLTTLHDLFVAISSQPKSTGTVAPQAFINQLKRDNEFFRSTLHQDAHEFLNYLVNMIAEALEKEEKERTAAGHPSVLGDAFHGAPKTWVHRLFEGVLTNETRCLTCETVTSRDEAFLDLSIDIEQNSSVTACLRQFSASEMLCQRNKFSCDKCCGLQEAEKRMKIKKLPNILALHLKRFKYEESLQRHVKLTYRVVFPFELRLFNTADGVSNPDRLYELWAIVVHIGVGPHHGHYITIVKSGARWIVFDDNNVYPIEESDISKYFGDTPGQGSGYVLFYQAVDLDLDVLGLRNPSRERTGTASSVSTAPLSNSWTEEPVPPMPSAPSAASGLGLALSEHDFATARPPGQPLSPKTPQAPLDPPPPPQDPTTASPASSLLLPTALSSGIPIPAPESRKSSIPSIASTDRSVKDDNEKEGASPQKESSGWTLKGRKMSMGGRIGRSLSLASSNGNKDSPRSVSRPMPASSDNSDTPSLPLPISTSNGQLSSDPSSPLASTSAPRPSIPSFTPPEPPLPPTEPPSPDPAAIPSTSTLPYPVPLVPNPNHALSHPPPPSDDGSASTVSTQGLTAPSVGSAPSPKRRGSKASVELNGSATSGALSATRNFLSRKPRPLSTVSPPNGSGTVTPNSNGVGLGIARPATASGRMLSSSSTTTTNGTSTPLAPPSAGAEEGGSMLKSSPSMLVSKKEMEKAEKRLKEERKQREKEEKKRAEEKVKQKKEEERRKKEEAKKADKADKIRRKASVK</sequence>
<proteinExistence type="inferred from homology"/>
<feature type="compositionally biased region" description="Polar residues" evidence="6">
    <location>
        <begin position="795"/>
        <end position="810"/>
    </location>
</feature>
<dbReference type="PROSITE" id="PS50235">
    <property type="entry name" value="USP_3"/>
    <property type="match status" value="1"/>
</dbReference>
<comment type="caution">
    <text evidence="8">The sequence shown here is derived from an EMBL/GenBank/DDBJ whole genome shotgun (WGS) entry which is preliminary data.</text>
</comment>
<dbReference type="GO" id="GO:0016579">
    <property type="term" value="P:protein deubiquitination"/>
    <property type="evidence" value="ECO:0007669"/>
    <property type="project" value="InterPro"/>
</dbReference>
<dbReference type="Pfam" id="PF00443">
    <property type="entry name" value="UCH"/>
    <property type="match status" value="1"/>
</dbReference>
<feature type="compositionally biased region" description="Polar residues" evidence="6">
    <location>
        <begin position="505"/>
        <end position="520"/>
    </location>
</feature>
<dbReference type="EMBL" id="MCGR01000042">
    <property type="protein sequence ID" value="ORY74328.1"/>
    <property type="molecule type" value="Genomic_DNA"/>
</dbReference>
<reference evidence="8 9" key="1">
    <citation type="submission" date="2016-07" db="EMBL/GenBank/DDBJ databases">
        <title>Pervasive Adenine N6-methylation of Active Genes in Fungi.</title>
        <authorList>
            <consortium name="DOE Joint Genome Institute"/>
            <person name="Mondo S.J."/>
            <person name="Dannebaum R.O."/>
            <person name="Kuo R.C."/>
            <person name="Labutti K."/>
            <person name="Haridas S."/>
            <person name="Kuo A."/>
            <person name="Salamov A."/>
            <person name="Ahrendt S.R."/>
            <person name="Lipzen A."/>
            <person name="Sullivan W."/>
            <person name="Andreopoulos W.B."/>
            <person name="Clum A."/>
            <person name="Lindquist E."/>
            <person name="Daum C."/>
            <person name="Ramamoorthy G.K."/>
            <person name="Gryganskyi A."/>
            <person name="Culley D."/>
            <person name="Magnuson J.K."/>
            <person name="James T.Y."/>
            <person name="O'Malley M.A."/>
            <person name="Stajich J.E."/>
            <person name="Spatafora J.W."/>
            <person name="Visel A."/>
            <person name="Grigoriev I.V."/>
        </authorList>
    </citation>
    <scope>NUCLEOTIDE SEQUENCE [LARGE SCALE GENOMIC DNA]</scope>
    <source>
        <strain evidence="8 9">62-1032</strain>
    </source>
</reference>
<evidence type="ECO:0000256" key="5">
    <source>
        <dbReference type="RuleBase" id="RU366025"/>
    </source>
</evidence>
<feature type="compositionally biased region" description="Low complexity" evidence="6">
    <location>
        <begin position="530"/>
        <end position="541"/>
    </location>
</feature>
<dbReference type="GO" id="GO:0005829">
    <property type="term" value="C:cytosol"/>
    <property type="evidence" value="ECO:0007669"/>
    <property type="project" value="TreeGrafter"/>
</dbReference>
<dbReference type="GO" id="GO:0005634">
    <property type="term" value="C:nucleus"/>
    <property type="evidence" value="ECO:0007669"/>
    <property type="project" value="TreeGrafter"/>
</dbReference>
<dbReference type="PANTHER" id="PTHR24006:SF733">
    <property type="entry name" value="RE52890P"/>
    <property type="match status" value="1"/>
</dbReference>
<feature type="compositionally biased region" description="Low complexity" evidence="6">
    <location>
        <begin position="574"/>
        <end position="591"/>
    </location>
</feature>
<feature type="compositionally biased region" description="Polar residues" evidence="6">
    <location>
        <begin position="603"/>
        <end position="612"/>
    </location>
</feature>
<feature type="region of interest" description="Disordered" evidence="6">
    <location>
        <begin position="79"/>
        <end position="174"/>
    </location>
</feature>
<dbReference type="STRING" id="106004.A0A1Y2ERZ1"/>
<organism evidence="8 9">
    <name type="scientific">Leucosporidium creatinivorum</name>
    <dbReference type="NCBI Taxonomy" id="106004"/>
    <lineage>
        <taxon>Eukaryota</taxon>
        <taxon>Fungi</taxon>
        <taxon>Dikarya</taxon>
        <taxon>Basidiomycota</taxon>
        <taxon>Pucciniomycotina</taxon>
        <taxon>Microbotryomycetes</taxon>
        <taxon>Leucosporidiales</taxon>
        <taxon>Leucosporidium</taxon>
    </lineage>
</organism>
<evidence type="ECO:0000256" key="1">
    <source>
        <dbReference type="ARBA" id="ARBA00000707"/>
    </source>
</evidence>
<dbReference type="PROSITE" id="PS00973">
    <property type="entry name" value="USP_2"/>
    <property type="match status" value="1"/>
</dbReference>
<evidence type="ECO:0000313" key="9">
    <source>
        <dbReference type="Proteomes" id="UP000193467"/>
    </source>
</evidence>
<keyword evidence="3 5" id="KW-0645">Protease</keyword>
<evidence type="ECO:0000259" key="7">
    <source>
        <dbReference type="PROSITE" id="PS50235"/>
    </source>
</evidence>
<dbReference type="InterPro" id="IPR050164">
    <property type="entry name" value="Peptidase_C19"/>
</dbReference>
<comment type="similarity">
    <text evidence="2 5">Belongs to the peptidase C19 family.</text>
</comment>
<keyword evidence="4 5" id="KW-0378">Hydrolase</keyword>
<feature type="compositionally biased region" description="Low complexity" evidence="6">
    <location>
        <begin position="8"/>
        <end position="19"/>
    </location>
</feature>
<keyword evidence="5" id="KW-0833">Ubl conjugation pathway</keyword>
<feature type="compositionally biased region" description="Pro residues" evidence="6">
    <location>
        <begin position="564"/>
        <end position="573"/>
    </location>
</feature>
<dbReference type="SUPFAM" id="SSF54001">
    <property type="entry name" value="Cysteine proteinases"/>
    <property type="match status" value="1"/>
</dbReference>